<dbReference type="SUPFAM" id="SSF56954">
    <property type="entry name" value="Outer membrane efflux proteins (OEP)"/>
    <property type="match status" value="1"/>
</dbReference>
<sequence length="441" mass="48248">MTMKVISRTLAGALALVATTGAWAQVSLMDVYEQAVTNDPTLALQQLNQDNAQTQVTSGFSNLLPQVNASANYTVSSTEDPTPDFEDGKSYGVGVSASQKIFALAAVDAYEAVKLNASKIEIETESARQDLIVRVAEAYINVLRARDARDSAETQLTAVERQYEQTEQRYEVGLVTVTDVMDAQATLDETRVALIDARSQYDISLQNLSVLTGQIPDEVMLLGDRLPIETPVEGGQDRWIEVALERHPDILAALKGLESGERELSARRNNRLPTVTANADINYGGSDQEIGDPDFSDRISSSVRLTVSVPLYTGGATSAEIVSRGIRNNIAEQQLELLKRNISVQVGNLYRQVRTDAQNIAAQEQVVKSRESALQATEVGYEVGTRNIVEVLNAQQAVFAARQAYANARYDYLIDRLKLKQAAGQLSEEDLKAIESFLVMN</sequence>
<protein>
    <recommendedName>
        <fullName evidence="12">Outer membrane protein</fullName>
    </recommendedName>
</protein>
<keyword evidence="4" id="KW-1134">Transmembrane beta strand</keyword>
<evidence type="ECO:0000313" key="10">
    <source>
        <dbReference type="EMBL" id="GGX74979.1"/>
    </source>
</evidence>
<dbReference type="PANTHER" id="PTHR30026:SF20">
    <property type="entry name" value="OUTER MEMBRANE PROTEIN TOLC"/>
    <property type="match status" value="1"/>
</dbReference>
<comment type="subcellular location">
    <subcellularLocation>
        <location evidence="1">Cell outer membrane</location>
    </subcellularLocation>
</comment>
<evidence type="ECO:0000256" key="3">
    <source>
        <dbReference type="ARBA" id="ARBA00022448"/>
    </source>
</evidence>
<reference evidence="10" key="2">
    <citation type="submission" date="2020-09" db="EMBL/GenBank/DDBJ databases">
        <authorList>
            <person name="Sun Q."/>
            <person name="Kim S."/>
        </authorList>
    </citation>
    <scope>NUCLEOTIDE SEQUENCE</scope>
    <source>
        <strain evidence="10">KCTC 22169</strain>
    </source>
</reference>
<evidence type="ECO:0000256" key="9">
    <source>
        <dbReference type="SAM" id="SignalP"/>
    </source>
</evidence>
<accession>A0A918NKC9</accession>
<evidence type="ECO:0000256" key="1">
    <source>
        <dbReference type="ARBA" id="ARBA00004442"/>
    </source>
</evidence>
<dbReference type="InterPro" id="IPR010130">
    <property type="entry name" value="T1SS_OMP_TolC"/>
</dbReference>
<dbReference type="Gene3D" id="1.20.1600.10">
    <property type="entry name" value="Outer membrane efflux proteins (OEP)"/>
    <property type="match status" value="1"/>
</dbReference>
<feature type="signal peptide" evidence="9">
    <location>
        <begin position="1"/>
        <end position="24"/>
    </location>
</feature>
<dbReference type="PANTHER" id="PTHR30026">
    <property type="entry name" value="OUTER MEMBRANE PROTEIN TOLC"/>
    <property type="match status" value="1"/>
</dbReference>
<gene>
    <name evidence="10" type="ORF">GCM10007392_47700</name>
</gene>
<dbReference type="NCBIfam" id="TIGR01844">
    <property type="entry name" value="type_I_sec_TolC"/>
    <property type="match status" value="1"/>
</dbReference>
<dbReference type="GO" id="GO:0015288">
    <property type="term" value="F:porin activity"/>
    <property type="evidence" value="ECO:0007669"/>
    <property type="project" value="TreeGrafter"/>
</dbReference>
<dbReference type="GO" id="GO:0015562">
    <property type="term" value="F:efflux transmembrane transporter activity"/>
    <property type="evidence" value="ECO:0007669"/>
    <property type="project" value="InterPro"/>
</dbReference>
<dbReference type="EMBL" id="BMXR01000020">
    <property type="protein sequence ID" value="GGX74979.1"/>
    <property type="molecule type" value="Genomic_DNA"/>
</dbReference>
<keyword evidence="5" id="KW-0812">Transmembrane</keyword>
<dbReference type="Pfam" id="PF02321">
    <property type="entry name" value="OEP"/>
    <property type="match status" value="2"/>
</dbReference>
<keyword evidence="3" id="KW-0813">Transport</keyword>
<dbReference type="InterPro" id="IPR051906">
    <property type="entry name" value="TolC-like"/>
</dbReference>
<comment type="similarity">
    <text evidence="2">Belongs to the outer membrane factor (OMF) (TC 1.B.17) family.</text>
</comment>
<organism evidence="10 11">
    <name type="scientific">Saccharospirillum salsuginis</name>
    <dbReference type="NCBI Taxonomy" id="418750"/>
    <lineage>
        <taxon>Bacteria</taxon>
        <taxon>Pseudomonadati</taxon>
        <taxon>Pseudomonadota</taxon>
        <taxon>Gammaproteobacteria</taxon>
        <taxon>Oceanospirillales</taxon>
        <taxon>Saccharospirillaceae</taxon>
        <taxon>Saccharospirillum</taxon>
    </lineage>
</organism>
<evidence type="ECO:0000256" key="4">
    <source>
        <dbReference type="ARBA" id="ARBA00022452"/>
    </source>
</evidence>
<feature type="chain" id="PRO_5037664667" description="Outer membrane protein" evidence="9">
    <location>
        <begin position="25"/>
        <end position="441"/>
    </location>
</feature>
<evidence type="ECO:0000256" key="2">
    <source>
        <dbReference type="ARBA" id="ARBA00007613"/>
    </source>
</evidence>
<name>A0A918NKC9_9GAMM</name>
<comment type="caution">
    <text evidence="10">The sequence shown here is derived from an EMBL/GenBank/DDBJ whole genome shotgun (WGS) entry which is preliminary data.</text>
</comment>
<feature type="coiled-coil region" evidence="8">
    <location>
        <begin position="142"/>
        <end position="169"/>
    </location>
</feature>
<evidence type="ECO:0000256" key="7">
    <source>
        <dbReference type="ARBA" id="ARBA00023237"/>
    </source>
</evidence>
<reference evidence="10" key="1">
    <citation type="journal article" date="2014" name="Int. J. Syst. Evol. Microbiol.">
        <title>Complete genome sequence of Corynebacterium casei LMG S-19264T (=DSM 44701T), isolated from a smear-ripened cheese.</title>
        <authorList>
            <consortium name="US DOE Joint Genome Institute (JGI-PGF)"/>
            <person name="Walter F."/>
            <person name="Albersmeier A."/>
            <person name="Kalinowski J."/>
            <person name="Ruckert C."/>
        </authorList>
    </citation>
    <scope>NUCLEOTIDE SEQUENCE</scope>
    <source>
        <strain evidence="10">KCTC 22169</strain>
    </source>
</reference>
<proteinExistence type="inferred from homology"/>
<evidence type="ECO:0000256" key="5">
    <source>
        <dbReference type="ARBA" id="ARBA00022692"/>
    </source>
</evidence>
<keyword evidence="8" id="KW-0175">Coiled coil</keyword>
<dbReference type="Proteomes" id="UP000626148">
    <property type="component" value="Unassembled WGS sequence"/>
</dbReference>
<dbReference type="GO" id="GO:0009279">
    <property type="term" value="C:cell outer membrane"/>
    <property type="evidence" value="ECO:0007669"/>
    <property type="project" value="UniProtKB-SubCell"/>
</dbReference>
<keyword evidence="7" id="KW-0998">Cell outer membrane</keyword>
<evidence type="ECO:0008006" key="12">
    <source>
        <dbReference type="Google" id="ProtNLM"/>
    </source>
</evidence>
<dbReference type="GO" id="GO:1990281">
    <property type="term" value="C:efflux pump complex"/>
    <property type="evidence" value="ECO:0007669"/>
    <property type="project" value="TreeGrafter"/>
</dbReference>
<evidence type="ECO:0000256" key="6">
    <source>
        <dbReference type="ARBA" id="ARBA00023136"/>
    </source>
</evidence>
<keyword evidence="9" id="KW-0732">Signal</keyword>
<keyword evidence="11" id="KW-1185">Reference proteome</keyword>
<evidence type="ECO:0000256" key="8">
    <source>
        <dbReference type="SAM" id="Coils"/>
    </source>
</evidence>
<dbReference type="AlphaFoldDB" id="A0A918NKC9"/>
<dbReference type="InterPro" id="IPR003423">
    <property type="entry name" value="OMP_efflux"/>
</dbReference>
<evidence type="ECO:0000313" key="11">
    <source>
        <dbReference type="Proteomes" id="UP000626148"/>
    </source>
</evidence>
<keyword evidence="6" id="KW-0472">Membrane</keyword>